<sequence length="84" mass="9230">MIFFIKYTAFHLNICHPPTLSSSDDTPSSDLVISGDENKSPEQKFFSSALNSFRGVAHMISSSSFLSRRISPLPDLDWAGQPGP</sequence>
<gene>
    <name evidence="1" type="ORF">AVEN_230428_1</name>
</gene>
<keyword evidence="2" id="KW-1185">Reference proteome</keyword>
<name>A0A4Y2U1J2_ARAVE</name>
<organism evidence="1 2">
    <name type="scientific">Araneus ventricosus</name>
    <name type="common">Orbweaver spider</name>
    <name type="synonym">Epeira ventricosa</name>
    <dbReference type="NCBI Taxonomy" id="182803"/>
    <lineage>
        <taxon>Eukaryota</taxon>
        <taxon>Metazoa</taxon>
        <taxon>Ecdysozoa</taxon>
        <taxon>Arthropoda</taxon>
        <taxon>Chelicerata</taxon>
        <taxon>Arachnida</taxon>
        <taxon>Araneae</taxon>
        <taxon>Araneomorphae</taxon>
        <taxon>Entelegynae</taxon>
        <taxon>Araneoidea</taxon>
        <taxon>Araneidae</taxon>
        <taxon>Araneus</taxon>
    </lineage>
</organism>
<accession>A0A4Y2U1J2</accession>
<reference evidence="1 2" key="1">
    <citation type="journal article" date="2019" name="Sci. Rep.">
        <title>Orb-weaving spider Araneus ventricosus genome elucidates the spidroin gene catalogue.</title>
        <authorList>
            <person name="Kono N."/>
            <person name="Nakamura H."/>
            <person name="Ohtoshi R."/>
            <person name="Moran D.A.P."/>
            <person name="Shinohara A."/>
            <person name="Yoshida Y."/>
            <person name="Fujiwara M."/>
            <person name="Mori M."/>
            <person name="Tomita M."/>
            <person name="Arakawa K."/>
        </authorList>
    </citation>
    <scope>NUCLEOTIDE SEQUENCE [LARGE SCALE GENOMIC DNA]</scope>
</reference>
<proteinExistence type="predicted"/>
<evidence type="ECO:0000313" key="2">
    <source>
        <dbReference type="Proteomes" id="UP000499080"/>
    </source>
</evidence>
<dbReference type="AlphaFoldDB" id="A0A4Y2U1J2"/>
<protein>
    <submittedName>
        <fullName evidence="1">Uncharacterized protein</fullName>
    </submittedName>
</protein>
<dbReference type="EMBL" id="BGPR01032793">
    <property type="protein sequence ID" value="GBO06482.1"/>
    <property type="molecule type" value="Genomic_DNA"/>
</dbReference>
<dbReference type="Proteomes" id="UP000499080">
    <property type="component" value="Unassembled WGS sequence"/>
</dbReference>
<evidence type="ECO:0000313" key="1">
    <source>
        <dbReference type="EMBL" id="GBO06482.1"/>
    </source>
</evidence>
<comment type="caution">
    <text evidence="1">The sequence shown here is derived from an EMBL/GenBank/DDBJ whole genome shotgun (WGS) entry which is preliminary data.</text>
</comment>